<proteinExistence type="predicted"/>
<protein>
    <submittedName>
        <fullName evidence="1">Spore coat protein GerQ</fullName>
    </submittedName>
</protein>
<dbReference type="InterPro" id="IPR014099">
    <property type="entry name" value="Spore_coat_GerQ"/>
</dbReference>
<dbReference type="Pfam" id="PF09671">
    <property type="entry name" value="Spore_GerQ"/>
    <property type="match status" value="1"/>
</dbReference>
<evidence type="ECO:0000313" key="1">
    <source>
        <dbReference type="EMBL" id="MFC5628337.1"/>
    </source>
</evidence>
<dbReference type="Proteomes" id="UP001596143">
    <property type="component" value="Unassembled WGS sequence"/>
</dbReference>
<keyword evidence="2" id="KW-1185">Reference proteome</keyword>
<keyword evidence="1" id="KW-0946">Virion</keyword>
<name>A0ABW0U6E1_9BACI</name>
<dbReference type="NCBIfam" id="TIGR02728">
    <property type="entry name" value="spore_gerQ"/>
    <property type="match status" value="1"/>
</dbReference>
<comment type="caution">
    <text evidence="1">The sequence shown here is derived from an EMBL/GenBank/DDBJ whole genome shotgun (WGS) entry which is preliminary data.</text>
</comment>
<dbReference type="RefSeq" id="WP_270897282.1">
    <property type="nucleotide sequence ID" value="NZ_JBHSPF010000019.1"/>
</dbReference>
<keyword evidence="1" id="KW-0167">Capsid protein</keyword>
<evidence type="ECO:0000313" key="2">
    <source>
        <dbReference type="Proteomes" id="UP001596143"/>
    </source>
</evidence>
<dbReference type="PIRSF" id="PIRSF038931">
    <property type="entry name" value="GerQ"/>
    <property type="match status" value="1"/>
</dbReference>
<sequence>MYPYYWYGYPTPLSYPSPAPDASRQQQGMLPMEQSYIENILRLNLGKRVHVYMTFENNPEWPSQIFTGILDEAGRDHIVLRDEQEGRWYLLLMVYLDFVVFDEQMEYDYPVIPSSNNFLSEYPPR</sequence>
<gene>
    <name evidence="1" type="primary">gerQ</name>
    <name evidence="1" type="ORF">ACFPTR_05425</name>
</gene>
<dbReference type="EMBL" id="JBHSPF010000019">
    <property type="protein sequence ID" value="MFC5628337.1"/>
    <property type="molecule type" value="Genomic_DNA"/>
</dbReference>
<reference evidence="2" key="1">
    <citation type="journal article" date="2019" name="Int. J. Syst. Evol. Microbiol.">
        <title>The Global Catalogue of Microorganisms (GCM) 10K type strain sequencing project: providing services to taxonomists for standard genome sequencing and annotation.</title>
        <authorList>
            <consortium name="The Broad Institute Genomics Platform"/>
            <consortium name="The Broad Institute Genome Sequencing Center for Infectious Disease"/>
            <person name="Wu L."/>
            <person name="Ma J."/>
        </authorList>
    </citation>
    <scope>NUCLEOTIDE SEQUENCE [LARGE SCALE GENOMIC DNA]</scope>
    <source>
        <strain evidence="2">CGMCC 1.15790</strain>
    </source>
</reference>
<organism evidence="1 2">
    <name type="scientific">Aliibacillus thermotolerans</name>
    <dbReference type="NCBI Taxonomy" id="1834418"/>
    <lineage>
        <taxon>Bacteria</taxon>
        <taxon>Bacillati</taxon>
        <taxon>Bacillota</taxon>
        <taxon>Bacilli</taxon>
        <taxon>Bacillales</taxon>
        <taxon>Bacillaceae</taxon>
        <taxon>Aliibacillus</taxon>
    </lineage>
</organism>
<accession>A0ABW0U6E1</accession>